<feature type="non-terminal residue" evidence="1">
    <location>
        <position position="80"/>
    </location>
</feature>
<dbReference type="AlphaFoldDB" id="T1A8W7"/>
<dbReference type="EMBL" id="AUZY01010557">
    <property type="protein sequence ID" value="EQD38300.1"/>
    <property type="molecule type" value="Genomic_DNA"/>
</dbReference>
<protein>
    <submittedName>
        <fullName evidence="1">Uncharacterized protein</fullName>
    </submittedName>
</protein>
<gene>
    <name evidence="1" type="ORF">B1B_15871</name>
</gene>
<reference evidence="1" key="2">
    <citation type="journal article" date="2014" name="ISME J.">
        <title>Microbial stratification in low pH oxic and suboxic macroscopic growths along an acid mine drainage.</title>
        <authorList>
            <person name="Mendez-Garcia C."/>
            <person name="Mesa V."/>
            <person name="Sprenger R.R."/>
            <person name="Richter M."/>
            <person name="Diez M.S."/>
            <person name="Solano J."/>
            <person name="Bargiela R."/>
            <person name="Golyshina O.V."/>
            <person name="Manteca A."/>
            <person name="Ramos J.L."/>
            <person name="Gallego J.R."/>
            <person name="Llorente I."/>
            <person name="Martins Dos Santos V.A."/>
            <person name="Jensen O.N."/>
            <person name="Pelaez A.I."/>
            <person name="Sanchez J."/>
            <person name="Ferrer M."/>
        </authorList>
    </citation>
    <scope>NUCLEOTIDE SEQUENCE</scope>
</reference>
<reference evidence="1" key="1">
    <citation type="submission" date="2013-08" db="EMBL/GenBank/DDBJ databases">
        <authorList>
            <person name="Mendez C."/>
            <person name="Richter M."/>
            <person name="Ferrer M."/>
            <person name="Sanchez J."/>
        </authorList>
    </citation>
    <scope>NUCLEOTIDE SEQUENCE</scope>
</reference>
<comment type="caution">
    <text evidence="1">The sequence shown here is derived from an EMBL/GenBank/DDBJ whole genome shotgun (WGS) entry which is preliminary data.</text>
</comment>
<proteinExistence type="predicted"/>
<name>T1A8W7_9ZZZZ</name>
<accession>T1A8W7</accession>
<evidence type="ECO:0000313" key="1">
    <source>
        <dbReference type="EMBL" id="EQD38300.1"/>
    </source>
</evidence>
<organism evidence="1">
    <name type="scientific">mine drainage metagenome</name>
    <dbReference type="NCBI Taxonomy" id="410659"/>
    <lineage>
        <taxon>unclassified sequences</taxon>
        <taxon>metagenomes</taxon>
        <taxon>ecological metagenomes</taxon>
    </lineage>
</organism>
<sequence length="80" mass="9246">MTPPVKARSGHILLDPRRSYKDLVRVFPEIYKKVVEANRPFAKEGETILPDVLLEENLRDLRADRKPAGYNRIDAFGLRL</sequence>